<comment type="similarity">
    <text evidence="2 6">Belongs to the intercrine alpha (chemokine CxC) family.</text>
</comment>
<sequence>MSFWSNRSARNSRPSSSLYLQLVLLLLLLLTPPEPLVKAGPVATVVRELRCMCLQYSNRFHLKTMRNLKVIAAGPQCPKVEIIAYLKNGNEVCLNPDAPVIKKVIQRLLSSLTVSVLFLIMEPMQMTVIAANCNSNCHDACSSSSSRSTDSDIYT</sequence>
<dbReference type="PRINTS" id="PR00437">
    <property type="entry name" value="SMALLCYTKCXC"/>
</dbReference>
<evidence type="ECO:0000256" key="3">
    <source>
        <dbReference type="ARBA" id="ARBA00022514"/>
    </source>
</evidence>
<dbReference type="PROSITE" id="PS00471">
    <property type="entry name" value="SMALL_CYTOKINES_CXC"/>
    <property type="match status" value="1"/>
</dbReference>
<feature type="domain" description="Chemokine interleukin-8-like" evidence="8">
    <location>
        <begin position="48"/>
        <end position="108"/>
    </location>
</feature>
<dbReference type="FunFam" id="2.40.50.40:FF:000004">
    <property type="entry name" value="C-X-C motif chemokine"/>
    <property type="match status" value="1"/>
</dbReference>
<dbReference type="AlphaFoldDB" id="A0A9B0WWU2"/>
<keyword evidence="7" id="KW-0732">Signal</keyword>
<reference evidence="10" key="1">
    <citation type="submission" date="2025-08" db="UniProtKB">
        <authorList>
            <consortium name="RefSeq"/>
        </authorList>
    </citation>
    <scope>IDENTIFICATION</scope>
    <source>
        <tissue evidence="10">Spleen</tissue>
    </source>
</reference>
<dbReference type="GeneID" id="102820447"/>
<dbReference type="Proteomes" id="UP000504623">
    <property type="component" value="Unplaced"/>
</dbReference>
<feature type="signal peptide" evidence="7">
    <location>
        <begin position="1"/>
        <end position="39"/>
    </location>
</feature>
<proteinExistence type="inferred from homology"/>
<evidence type="ECO:0000256" key="5">
    <source>
        <dbReference type="ARBA" id="ARBA00023157"/>
    </source>
</evidence>
<dbReference type="SMART" id="SM00199">
    <property type="entry name" value="SCY"/>
    <property type="match status" value="1"/>
</dbReference>
<evidence type="ECO:0000256" key="4">
    <source>
        <dbReference type="ARBA" id="ARBA00022525"/>
    </source>
</evidence>
<keyword evidence="6" id="KW-0145">Chemotaxis</keyword>
<name>A0A9B0WWU2_CHRAS</name>
<dbReference type="InterPro" id="IPR018048">
    <property type="entry name" value="Chemokine_CXC_CS"/>
</dbReference>
<evidence type="ECO:0000313" key="10">
    <source>
        <dbReference type="RefSeq" id="XP_006871653.1"/>
    </source>
</evidence>
<dbReference type="CDD" id="cd00273">
    <property type="entry name" value="Chemokine_CXC"/>
    <property type="match status" value="1"/>
</dbReference>
<feature type="chain" id="PRO_5039369037" description="C-X-C motif chemokine" evidence="7">
    <location>
        <begin position="40"/>
        <end position="155"/>
    </location>
</feature>
<dbReference type="OrthoDB" id="8872899at2759"/>
<dbReference type="InterPro" id="IPR036048">
    <property type="entry name" value="Interleukin_8-like_sf"/>
</dbReference>
<keyword evidence="9" id="KW-1185">Reference proteome</keyword>
<dbReference type="PANTHER" id="PTHR12015">
    <property type="entry name" value="SMALL INDUCIBLE CYTOKINE A"/>
    <property type="match status" value="1"/>
</dbReference>
<evidence type="ECO:0000256" key="2">
    <source>
        <dbReference type="ARBA" id="ARBA00010665"/>
    </source>
</evidence>
<dbReference type="GO" id="GO:0008009">
    <property type="term" value="F:chemokine activity"/>
    <property type="evidence" value="ECO:0007669"/>
    <property type="project" value="InterPro"/>
</dbReference>
<accession>A0A9B0WWU2</accession>
<keyword evidence="5" id="KW-1015">Disulfide bond</keyword>
<dbReference type="CTD" id="6372"/>
<dbReference type="Pfam" id="PF00048">
    <property type="entry name" value="IL8"/>
    <property type="match status" value="1"/>
</dbReference>
<organism evidence="9 10">
    <name type="scientific">Chrysochloris asiatica</name>
    <name type="common">Cape golden mole</name>
    <dbReference type="NCBI Taxonomy" id="185453"/>
    <lineage>
        <taxon>Eukaryota</taxon>
        <taxon>Metazoa</taxon>
        <taxon>Chordata</taxon>
        <taxon>Craniata</taxon>
        <taxon>Vertebrata</taxon>
        <taxon>Euteleostomi</taxon>
        <taxon>Mammalia</taxon>
        <taxon>Eutheria</taxon>
        <taxon>Afrotheria</taxon>
        <taxon>Chrysochloridae</taxon>
        <taxon>Chrysochlorinae</taxon>
        <taxon>Chrysochloris</taxon>
    </lineage>
</organism>
<dbReference type="GO" id="GO:0005615">
    <property type="term" value="C:extracellular space"/>
    <property type="evidence" value="ECO:0007669"/>
    <property type="project" value="UniProtKB-UniRule"/>
</dbReference>
<evidence type="ECO:0000256" key="6">
    <source>
        <dbReference type="RuleBase" id="RU361149"/>
    </source>
</evidence>
<dbReference type="InterPro" id="IPR001089">
    <property type="entry name" value="Chemokine_CXC"/>
</dbReference>
<dbReference type="InterPro" id="IPR033899">
    <property type="entry name" value="CXC_Chemokine_domain"/>
</dbReference>
<keyword evidence="3 6" id="KW-0202">Cytokine</keyword>
<evidence type="ECO:0000259" key="8">
    <source>
        <dbReference type="SMART" id="SM00199"/>
    </source>
</evidence>
<dbReference type="PANTHER" id="PTHR12015:SF201">
    <property type="entry name" value="C-X-C MOTIF CHEMOKINE 6"/>
    <property type="match status" value="1"/>
</dbReference>
<dbReference type="SUPFAM" id="SSF54117">
    <property type="entry name" value="Interleukin 8-like chemokines"/>
    <property type="match status" value="1"/>
</dbReference>
<dbReference type="GO" id="GO:0006955">
    <property type="term" value="P:immune response"/>
    <property type="evidence" value="ECO:0007669"/>
    <property type="project" value="InterPro"/>
</dbReference>
<evidence type="ECO:0000256" key="7">
    <source>
        <dbReference type="SAM" id="SignalP"/>
    </source>
</evidence>
<dbReference type="PRINTS" id="PR00436">
    <property type="entry name" value="INTERLEUKIN8"/>
</dbReference>
<dbReference type="InterPro" id="IPR001811">
    <property type="entry name" value="Chemokine_IL8-like_dom"/>
</dbReference>
<comment type="subcellular location">
    <subcellularLocation>
        <location evidence="1 6">Secreted</location>
    </subcellularLocation>
</comment>
<evidence type="ECO:0000256" key="1">
    <source>
        <dbReference type="ARBA" id="ARBA00004613"/>
    </source>
</evidence>
<gene>
    <name evidence="10" type="primary">CXCL6</name>
</gene>
<dbReference type="InterPro" id="IPR039809">
    <property type="entry name" value="Chemokine_b/g/d"/>
</dbReference>
<evidence type="ECO:0000313" key="9">
    <source>
        <dbReference type="Proteomes" id="UP000504623"/>
    </source>
</evidence>
<keyword evidence="4 6" id="KW-0964">Secreted</keyword>
<dbReference type="GO" id="GO:0006952">
    <property type="term" value="P:defense response"/>
    <property type="evidence" value="ECO:0007669"/>
    <property type="project" value="InterPro"/>
</dbReference>
<dbReference type="RefSeq" id="XP_006871653.1">
    <property type="nucleotide sequence ID" value="XM_006871591.1"/>
</dbReference>
<protein>
    <recommendedName>
        <fullName evidence="6">C-X-C motif chemokine</fullName>
    </recommendedName>
</protein>
<dbReference type="Gene3D" id="2.40.50.40">
    <property type="match status" value="1"/>
</dbReference>